<dbReference type="InterPro" id="IPR008969">
    <property type="entry name" value="CarboxyPept-like_regulatory"/>
</dbReference>
<dbReference type="EMBL" id="JABSNP010000021">
    <property type="protein sequence ID" value="NRT20804.1"/>
    <property type="molecule type" value="Genomic_DNA"/>
</dbReference>
<evidence type="ECO:0000259" key="15">
    <source>
        <dbReference type="Pfam" id="PF00593"/>
    </source>
</evidence>
<evidence type="ECO:0000256" key="3">
    <source>
        <dbReference type="ARBA" id="ARBA00022452"/>
    </source>
</evidence>
<sequence>MKILPFAGAALLALAAAPVWAQGPVSGTLTDARGAALPGATITLPDVPGLGATTDAAGRFALPAVPAGPHTLRASYVGFEAQTLPLQGQPEPQQLPPMALQAARNLTPEAVVTATRANERTGTAYQNVGREQLQARNFGQDIPYLLDQTPSVVTTSDAGTGVGYTGLRIRGTDGTRINVTLNGVPVNEAESHGVFFVDLPDLASSVQSIQVQRGAGPSTNGAGAFGASLNVETLGLRTQPYAEINNSAGSFGTWKSTIMAGTGLMNGHFALDARASRVQSDGYVERGAARLKSLYLAGTYSDAKTLVRALVLTGYETTYQSWYGLADSLLTKNRRYNEAGTDAGQHLPAYKNQTDNYQQDYYQLLVSRQLTPTLNLSVTPFWTRGGGYYEEYKANQDFAQYGISGPVYQPRAGGGGFDTLTTTDVIRRRWLKTDLYGATYALQLQPQNTQSLIQSFTLGGALVNYRGQHFDELTWAQRGNNIPETGTPYYQEPNAHKLDLNTYARATLALGERLSAFGDVQYRYVNYELFAPDGSPNGGKSQQTIKFSFLNPKAGLTYQVKDGLAAYASYALAQREPTRTDYTDTPAERRPTAEMLNNFEAGLRRTTGPFQWSANYYLMLYRDQLVLSGHLDDVGNPIHANVRDSYRTGVELQAAARLARGLTFSPTATFSRNKINNYTDYLTNYDSGGEQGTAFRQTNISFSPSVTFAYTLEYEPLPGLRLATLARYAGRQYLDNTSTESRSIAPYYVQDVRVRYLWHPSTLGFREIEIAGLLNNVLGAKYVNNGYTYGYISGGQPQYYSYYYPQAFTNFLASVNLRW</sequence>
<evidence type="ECO:0000256" key="1">
    <source>
        <dbReference type="ARBA" id="ARBA00004571"/>
    </source>
</evidence>
<comment type="subcellular location">
    <subcellularLocation>
        <location evidence="1 12">Cell outer membrane</location>
        <topology evidence="1 12">Multi-pass membrane protein</topology>
    </subcellularLocation>
</comment>
<dbReference type="PANTHER" id="PTHR32552">
    <property type="entry name" value="FERRICHROME IRON RECEPTOR-RELATED"/>
    <property type="match status" value="1"/>
</dbReference>
<protein>
    <submittedName>
        <fullName evidence="17">Iron complex outermembrane receptor protein</fullName>
    </submittedName>
</protein>
<evidence type="ECO:0000256" key="9">
    <source>
        <dbReference type="ARBA" id="ARBA00023077"/>
    </source>
</evidence>
<evidence type="ECO:0000256" key="6">
    <source>
        <dbReference type="ARBA" id="ARBA00022729"/>
    </source>
</evidence>
<dbReference type="SUPFAM" id="SSF56935">
    <property type="entry name" value="Porins"/>
    <property type="match status" value="1"/>
</dbReference>
<keyword evidence="10 12" id="KW-0472">Membrane</keyword>
<feature type="chain" id="PRO_5046482915" evidence="14">
    <location>
        <begin position="22"/>
        <end position="819"/>
    </location>
</feature>
<dbReference type="Pfam" id="PF13620">
    <property type="entry name" value="CarboxypepD_reg"/>
    <property type="match status" value="1"/>
</dbReference>
<evidence type="ECO:0000256" key="4">
    <source>
        <dbReference type="ARBA" id="ARBA00022496"/>
    </source>
</evidence>
<feature type="domain" description="TonB-dependent receptor plug" evidence="16">
    <location>
        <begin position="120"/>
        <end position="227"/>
    </location>
</feature>
<dbReference type="InterPro" id="IPR039426">
    <property type="entry name" value="TonB-dep_rcpt-like"/>
</dbReference>
<name>A0ABX2FUK3_9BACT</name>
<proteinExistence type="inferred from homology"/>
<feature type="signal peptide" evidence="14">
    <location>
        <begin position="1"/>
        <end position="21"/>
    </location>
</feature>
<keyword evidence="17" id="KW-0675">Receptor</keyword>
<accession>A0ABX2FUK3</accession>
<dbReference type="Proteomes" id="UP000779507">
    <property type="component" value="Unassembled WGS sequence"/>
</dbReference>
<keyword evidence="2 12" id="KW-0813">Transport</keyword>
<feature type="domain" description="TonB-dependent receptor-like beta-barrel" evidence="15">
    <location>
        <begin position="322"/>
        <end position="756"/>
    </location>
</feature>
<evidence type="ECO:0000256" key="7">
    <source>
        <dbReference type="ARBA" id="ARBA00023004"/>
    </source>
</evidence>
<keyword evidence="8" id="KW-0406">Ion transport</keyword>
<keyword evidence="4" id="KW-0410">Iron transport</keyword>
<keyword evidence="6 14" id="KW-0732">Signal</keyword>
<keyword evidence="9 13" id="KW-0798">TonB box</keyword>
<evidence type="ECO:0000256" key="2">
    <source>
        <dbReference type="ARBA" id="ARBA00022448"/>
    </source>
</evidence>
<evidence type="ECO:0000256" key="10">
    <source>
        <dbReference type="ARBA" id="ARBA00023136"/>
    </source>
</evidence>
<keyword evidence="5 12" id="KW-0812">Transmembrane</keyword>
<dbReference type="RefSeq" id="WP_173811571.1">
    <property type="nucleotide sequence ID" value="NZ_JABSNP010000021.1"/>
</dbReference>
<dbReference type="InterPro" id="IPR000531">
    <property type="entry name" value="Beta-barrel_TonB"/>
</dbReference>
<evidence type="ECO:0000313" key="18">
    <source>
        <dbReference type="Proteomes" id="UP000779507"/>
    </source>
</evidence>
<dbReference type="InterPro" id="IPR037066">
    <property type="entry name" value="Plug_dom_sf"/>
</dbReference>
<evidence type="ECO:0000256" key="11">
    <source>
        <dbReference type="ARBA" id="ARBA00023237"/>
    </source>
</evidence>
<keyword evidence="7" id="KW-0408">Iron</keyword>
<dbReference type="SUPFAM" id="SSF49464">
    <property type="entry name" value="Carboxypeptidase regulatory domain-like"/>
    <property type="match status" value="1"/>
</dbReference>
<reference evidence="17 18" key="1">
    <citation type="submission" date="2020-05" db="EMBL/GenBank/DDBJ databases">
        <title>Genomic Encyclopedia of Type Strains, Phase IV (KMG-V): Genome sequencing to study the core and pangenomes of soil and plant-associated prokaryotes.</title>
        <authorList>
            <person name="Whitman W."/>
        </authorList>
    </citation>
    <scope>NUCLEOTIDE SEQUENCE [LARGE SCALE GENOMIC DNA]</scope>
    <source>
        <strain evidence="17 18">9A</strain>
    </source>
</reference>
<keyword evidence="18" id="KW-1185">Reference proteome</keyword>
<dbReference type="Gene3D" id="2.40.170.20">
    <property type="entry name" value="TonB-dependent receptor, beta-barrel domain"/>
    <property type="match status" value="1"/>
</dbReference>
<evidence type="ECO:0000256" key="8">
    <source>
        <dbReference type="ARBA" id="ARBA00023065"/>
    </source>
</evidence>
<evidence type="ECO:0000313" key="17">
    <source>
        <dbReference type="EMBL" id="NRT20804.1"/>
    </source>
</evidence>
<dbReference type="Pfam" id="PF00593">
    <property type="entry name" value="TonB_dep_Rec_b-barrel"/>
    <property type="match status" value="1"/>
</dbReference>
<evidence type="ECO:0000256" key="12">
    <source>
        <dbReference type="PROSITE-ProRule" id="PRU01360"/>
    </source>
</evidence>
<keyword evidence="11 12" id="KW-0998">Cell outer membrane</keyword>
<keyword evidence="3 12" id="KW-1134">Transmembrane beta strand</keyword>
<gene>
    <name evidence="17" type="ORF">HNP98_003648</name>
</gene>
<evidence type="ECO:0000256" key="14">
    <source>
        <dbReference type="SAM" id="SignalP"/>
    </source>
</evidence>
<dbReference type="InterPro" id="IPR036942">
    <property type="entry name" value="Beta-barrel_TonB_sf"/>
</dbReference>
<dbReference type="Gene3D" id="2.60.40.1120">
    <property type="entry name" value="Carboxypeptidase-like, regulatory domain"/>
    <property type="match status" value="1"/>
</dbReference>
<comment type="similarity">
    <text evidence="12 13">Belongs to the TonB-dependent receptor family.</text>
</comment>
<dbReference type="PANTHER" id="PTHR32552:SF68">
    <property type="entry name" value="FERRICHROME OUTER MEMBRANE TRANSPORTER_PHAGE RECEPTOR"/>
    <property type="match status" value="1"/>
</dbReference>
<organism evidence="17 18">
    <name type="scientific">Hymenobacter caeli</name>
    <dbReference type="NCBI Taxonomy" id="2735894"/>
    <lineage>
        <taxon>Bacteria</taxon>
        <taxon>Pseudomonadati</taxon>
        <taxon>Bacteroidota</taxon>
        <taxon>Cytophagia</taxon>
        <taxon>Cytophagales</taxon>
        <taxon>Hymenobacteraceae</taxon>
        <taxon>Hymenobacter</taxon>
    </lineage>
</organism>
<dbReference type="Pfam" id="PF07715">
    <property type="entry name" value="Plug"/>
    <property type="match status" value="1"/>
</dbReference>
<evidence type="ECO:0000256" key="13">
    <source>
        <dbReference type="RuleBase" id="RU003357"/>
    </source>
</evidence>
<dbReference type="Gene3D" id="2.170.130.10">
    <property type="entry name" value="TonB-dependent receptor, plug domain"/>
    <property type="match status" value="1"/>
</dbReference>
<dbReference type="PROSITE" id="PS52016">
    <property type="entry name" value="TONB_DEPENDENT_REC_3"/>
    <property type="match status" value="1"/>
</dbReference>
<dbReference type="InterPro" id="IPR012910">
    <property type="entry name" value="Plug_dom"/>
</dbReference>
<comment type="caution">
    <text evidence="17">The sequence shown here is derived from an EMBL/GenBank/DDBJ whole genome shotgun (WGS) entry which is preliminary data.</text>
</comment>
<evidence type="ECO:0000256" key="5">
    <source>
        <dbReference type="ARBA" id="ARBA00022692"/>
    </source>
</evidence>
<evidence type="ECO:0000259" key="16">
    <source>
        <dbReference type="Pfam" id="PF07715"/>
    </source>
</evidence>